<evidence type="ECO:0000256" key="1">
    <source>
        <dbReference type="SAM" id="SignalP"/>
    </source>
</evidence>
<organism evidence="2 3">
    <name type="scientific">Acholeplasma brassicae</name>
    <dbReference type="NCBI Taxonomy" id="61635"/>
    <lineage>
        <taxon>Bacteria</taxon>
        <taxon>Bacillati</taxon>
        <taxon>Mycoplasmatota</taxon>
        <taxon>Mollicutes</taxon>
        <taxon>Acholeplasmatales</taxon>
        <taxon>Acholeplasmataceae</taxon>
        <taxon>Acholeplasma</taxon>
    </lineage>
</organism>
<sequence>MKRSLLALMVLLIGFGLAACQQTTSEIGLQSVGSKETLKTLVTSSRDVFNYGPEETTDAVGDQKVEDRTSETNSQVEGVIEGDVVKVDENYIYQIDQDKLKITSIKGSLEVVYNQTLSSDNTYTYLSDLYLTPDYLVVIGYTYTYFYEDNKEDFYYVRGSNQTTIYVFELETFSLVKTYELSGYLNLSRQIDQTLVVMTSTYIDLELEDPRPVDVIDGVINRPSYEEIYYHESLEKQVFNTIYLIELDEVIKEERFVFLGSYYYGVSYVSKNGIYLTSYRYEFIDSSYLEDHRVFAFLFENSAIVFGGYQSFKGYVLNQFSIDEYDGHLRLLSTEGFGDSIVNHLYIYKKILVDGINQLELVSHLDEGIGKPRERIFSARFNQDELTVVTFEQTDPFYVIDLSDQTNPVVVGQLEIPGFSTYQHVYQENVVLGIGVETEGQIQVGLKLSMYDVSNQDKPVEIGLPLVLRNDEFGYTYGEALYNHKAILFDIENDYFGFSVERYTYDDYRYNYINEYVLFGVDLEKETPIEIIKTISHQSNESNSNYHVSIKRAVYVGNYLYVISPSFITKHDIGNQFNETASVVFD</sequence>
<dbReference type="OrthoDB" id="9778998at2"/>
<dbReference type="InterPro" id="IPR019198">
    <property type="entry name" value="Beta_propeller_containing"/>
</dbReference>
<keyword evidence="1" id="KW-0732">Signal</keyword>
<dbReference type="HOGENOM" id="CLU_015706_0_0_14"/>
<dbReference type="RefSeq" id="WP_030005345.1">
    <property type="nucleotide sequence ID" value="NC_022549.1"/>
</dbReference>
<keyword evidence="3" id="KW-1185">Reference proteome</keyword>
<evidence type="ECO:0008006" key="4">
    <source>
        <dbReference type="Google" id="ProtNLM"/>
    </source>
</evidence>
<dbReference type="STRING" id="61635.BN85314640"/>
<evidence type="ECO:0000313" key="3">
    <source>
        <dbReference type="Proteomes" id="UP000032737"/>
    </source>
</evidence>
<dbReference type="EMBL" id="FO681348">
    <property type="protein sequence ID" value="CCV66485.1"/>
    <property type="molecule type" value="Genomic_DNA"/>
</dbReference>
<proteinExistence type="predicted"/>
<feature type="chain" id="PRO_5004651293" description="Beta propeller domain protein" evidence="1">
    <location>
        <begin position="19"/>
        <end position="586"/>
    </location>
</feature>
<gene>
    <name evidence="2" type="ORF">BN85314640</name>
</gene>
<reference evidence="2 3" key="1">
    <citation type="journal article" date="2013" name="J. Mol. Microbiol. Biotechnol.">
        <title>Analysis of the Complete Genomes of Acholeplasma brassicae , A. palmae and A. laidlawii and Their Comparison to the Obligate Parasites from ' Candidatus Phytoplasma'.</title>
        <authorList>
            <person name="Kube M."/>
            <person name="Siewert C."/>
            <person name="Migdoll A.M."/>
            <person name="Duduk B."/>
            <person name="Holz S."/>
            <person name="Rabus R."/>
            <person name="Seemuller E."/>
            <person name="Mitrovic J."/>
            <person name="Muller I."/>
            <person name="Buttner C."/>
            <person name="Reinhardt R."/>
        </authorList>
    </citation>
    <scope>NUCLEOTIDE SEQUENCE [LARGE SCALE GENOMIC DNA]</scope>
    <source>
        <strain evidence="3">0502</strain>
    </source>
</reference>
<dbReference type="AlphaFoldDB" id="U4KQ05"/>
<dbReference type="PROSITE" id="PS51257">
    <property type="entry name" value="PROKAR_LIPOPROTEIN"/>
    <property type="match status" value="1"/>
</dbReference>
<accession>U4KQ05</accession>
<dbReference type="Proteomes" id="UP000032737">
    <property type="component" value="Chromosome"/>
</dbReference>
<protein>
    <recommendedName>
        <fullName evidence="4">Beta propeller domain protein</fullName>
    </recommendedName>
</protein>
<name>U4KQ05_9MOLU</name>
<dbReference type="Pfam" id="PF09826">
    <property type="entry name" value="Beta_propel"/>
    <property type="match status" value="1"/>
</dbReference>
<evidence type="ECO:0000313" key="2">
    <source>
        <dbReference type="EMBL" id="CCV66485.1"/>
    </source>
</evidence>
<dbReference type="KEGG" id="abra:BN85314640"/>
<feature type="signal peptide" evidence="1">
    <location>
        <begin position="1"/>
        <end position="18"/>
    </location>
</feature>